<dbReference type="InterPro" id="IPR002763">
    <property type="entry name" value="DUF72"/>
</dbReference>
<dbReference type="EMBL" id="CP146612">
    <property type="protein sequence ID" value="WWX24965.1"/>
    <property type="molecule type" value="Genomic_DNA"/>
</dbReference>
<name>A0ABZ2J228_9CHLR</name>
<dbReference type="Gene3D" id="3.20.20.410">
    <property type="entry name" value="Protein of unknown function UPF0759"/>
    <property type="match status" value="1"/>
</dbReference>
<accession>A0ABZ2J228</accession>
<dbReference type="Pfam" id="PF01904">
    <property type="entry name" value="DUF72"/>
    <property type="match status" value="1"/>
</dbReference>
<reference evidence="1 2" key="1">
    <citation type="submission" date="2024-03" db="EMBL/GenBank/DDBJ databases">
        <title>A Dehalogenimonas Isolated from Estuarine Sediments Dihaloeliminates Chlorinated Alkanes.</title>
        <authorList>
            <person name="Yang Y."/>
            <person name="Wang H."/>
        </authorList>
    </citation>
    <scope>NUCLEOTIDE SEQUENCE [LARGE SCALE GENOMIC DNA]</scope>
    <source>
        <strain evidence="1 2">W</strain>
    </source>
</reference>
<dbReference type="PANTHER" id="PTHR30348">
    <property type="entry name" value="UNCHARACTERIZED PROTEIN YECE"/>
    <property type="match status" value="1"/>
</dbReference>
<protein>
    <submittedName>
        <fullName evidence="1">DUF72 domain-containing protein</fullName>
    </submittedName>
</protein>
<organism evidence="1 2">
    <name type="scientific">Candidatus Dehalogenimonas loeffleri</name>
    <dbReference type="NCBI Taxonomy" id="3127115"/>
    <lineage>
        <taxon>Bacteria</taxon>
        <taxon>Bacillati</taxon>
        <taxon>Chloroflexota</taxon>
        <taxon>Dehalococcoidia</taxon>
        <taxon>Dehalococcoidales</taxon>
        <taxon>Dehalococcoidaceae</taxon>
        <taxon>Dehalogenimonas</taxon>
    </lineage>
</organism>
<dbReference type="PANTHER" id="PTHR30348:SF13">
    <property type="entry name" value="UPF0759 PROTEIN YUNF"/>
    <property type="match status" value="1"/>
</dbReference>
<evidence type="ECO:0000313" key="2">
    <source>
        <dbReference type="Proteomes" id="UP001375370"/>
    </source>
</evidence>
<evidence type="ECO:0000313" key="1">
    <source>
        <dbReference type="EMBL" id="WWX24965.1"/>
    </source>
</evidence>
<dbReference type="SUPFAM" id="SSF117396">
    <property type="entry name" value="TM1631-like"/>
    <property type="match status" value="1"/>
</dbReference>
<keyword evidence="2" id="KW-1185">Reference proteome</keyword>
<proteinExistence type="predicted"/>
<sequence>MTGDIYIGTSGWSYPRGEGTWNGYFYPPGTRNELGFYAQAFNCVEINSSFYAPVNPAYAESWVRKTPDDFKFTAKLWQKFTHPGMFEKATGETAVICRDDVEQFTRGIRPLHQAGKLGAVLAQFPAGFENTPQGQQLLQAVLHTFSDYPLAIELRHRSWSDDAAMAGMLSEAGAAWVNIDEPQFSSSIARNLPLTSGLAYFRFHGRNAADWWTGNNETRYRYLYSEPEIELLTEQVRTAAQGHTVYAFFNNHWQAYAPRNAQDMKNILQSVDSSQ</sequence>
<dbReference type="RefSeq" id="WP_338737097.1">
    <property type="nucleotide sequence ID" value="NZ_CP146612.1"/>
</dbReference>
<dbReference type="Proteomes" id="UP001375370">
    <property type="component" value="Chromosome"/>
</dbReference>
<dbReference type="InterPro" id="IPR036520">
    <property type="entry name" value="UPF0759_sf"/>
</dbReference>
<gene>
    <name evidence="1" type="ORF">V8247_06815</name>
</gene>